<dbReference type="GO" id="GO:0005886">
    <property type="term" value="C:plasma membrane"/>
    <property type="evidence" value="ECO:0007669"/>
    <property type="project" value="TreeGrafter"/>
</dbReference>
<dbReference type="InterPro" id="IPR052894">
    <property type="entry name" value="AsmA-related"/>
</dbReference>
<gene>
    <name evidence="2" type="ORF">H8E19_17690</name>
</gene>
<dbReference type="Proteomes" id="UP000650524">
    <property type="component" value="Unassembled WGS sequence"/>
</dbReference>
<feature type="domain" description="YhdP central" evidence="1">
    <location>
        <begin position="753"/>
        <end position="1015"/>
    </location>
</feature>
<dbReference type="AlphaFoldDB" id="A0A8J6N3E5"/>
<reference evidence="2 3" key="1">
    <citation type="submission" date="2020-08" db="EMBL/GenBank/DDBJ databases">
        <title>Bridging the membrane lipid divide: bacteria of the FCB group superphylum have the potential to synthesize archaeal ether lipids.</title>
        <authorList>
            <person name="Villanueva L."/>
            <person name="Von Meijenfeldt F.A.B."/>
            <person name="Westbye A.B."/>
            <person name="Yadav S."/>
            <person name="Hopmans E.C."/>
            <person name="Dutilh B.E."/>
            <person name="Sinninghe Damste J.S."/>
        </authorList>
    </citation>
    <scope>NUCLEOTIDE SEQUENCE [LARGE SCALE GENOMIC DNA]</scope>
    <source>
        <strain evidence="2">NIOZ-UU27</strain>
    </source>
</reference>
<name>A0A8J6N3E5_9DELT</name>
<accession>A0A8J6N3E5</accession>
<dbReference type="EMBL" id="JACNJD010000362">
    <property type="protein sequence ID" value="MBC8179238.1"/>
    <property type="molecule type" value="Genomic_DNA"/>
</dbReference>
<protein>
    <submittedName>
        <fullName evidence="2">AsmA-like C-terminal domain-containing protein</fullName>
    </submittedName>
</protein>
<evidence type="ECO:0000313" key="3">
    <source>
        <dbReference type="Proteomes" id="UP000650524"/>
    </source>
</evidence>
<dbReference type="GO" id="GO:0090313">
    <property type="term" value="P:regulation of protein targeting to membrane"/>
    <property type="evidence" value="ECO:0007669"/>
    <property type="project" value="TreeGrafter"/>
</dbReference>
<dbReference type="PANTHER" id="PTHR30441:SF4">
    <property type="entry name" value="PROTEIN ASMA"/>
    <property type="match status" value="1"/>
</dbReference>
<proteinExistence type="predicted"/>
<dbReference type="InterPro" id="IPR025263">
    <property type="entry name" value="YhdP_central"/>
</dbReference>
<dbReference type="PANTHER" id="PTHR30441">
    <property type="entry name" value="DUF748 DOMAIN-CONTAINING PROTEIN"/>
    <property type="match status" value="1"/>
</dbReference>
<dbReference type="Pfam" id="PF13116">
    <property type="entry name" value="YhdP"/>
    <property type="match status" value="1"/>
</dbReference>
<evidence type="ECO:0000313" key="2">
    <source>
        <dbReference type="EMBL" id="MBC8179238.1"/>
    </source>
</evidence>
<comment type="caution">
    <text evidence="2">The sequence shown here is derived from an EMBL/GenBank/DDBJ whole genome shotgun (WGS) entry which is preliminary data.</text>
</comment>
<organism evidence="2 3">
    <name type="scientific">Candidatus Desulfacyla euxinica</name>
    <dbReference type="NCBI Taxonomy" id="2841693"/>
    <lineage>
        <taxon>Bacteria</taxon>
        <taxon>Deltaproteobacteria</taxon>
        <taxon>Candidatus Desulfacyla</taxon>
    </lineage>
</organism>
<evidence type="ECO:0000259" key="1">
    <source>
        <dbReference type="Pfam" id="PF13116"/>
    </source>
</evidence>
<sequence>MFNLDLRELIRGNILPTGLTLTEPKIEFDMKEGWDFSRSDEGAFFETMPLKTLVGIPSITLNGAEISLKETPFKVKGLFLHLSRKNSDPVAFDVKLNGKIDYREEEIPFSAEGSITQDERGGASAEVNLRASEIPLSHINWPESLPVKQGVAGIEMTASGSLDGTFWAKGNLTLKDLDFMIIDDGDKKSYAFDEVDLPFHTFYSESKLHIPSLEMKTSDFTLNASSTLDLKDESNPHLEINVKSPAMPLKTFRKIFPSSLLPQWLETDLFPIFSGGDVRVDLFSLNGTLHQIKNLDRPKNADALSLQLTCNGLTAFKDDGGVPVDGVSGNLEIEKGAIHVSNVKAHFRDSEIKDGTLYLNSLYVDVPTIRVTVDGSFDLADLVLQKDLSLVPDIVRQKLKDFESVTGKMNTSVEIGHKAKWKYAKILKGRFKFRNCSLRNKDLVFPVLLEEASLTVDEEERKLFIAEGKWGKSKILSSGVIGASWKTGDAHIFLKADMDELMGYFFPDLNSFIRFRNQVPSLVSLSKKGGEWAFRGTLDLKQTSLETESMTIDPFEKAGMVLFTGRLQPREKFYLTNLQCNLGESSFELAGSYDLRGRDLFDFKLLSKKILLEDLGVRFKRGNLKGRGALEFDTTIKGSRSRPMMTGVTGEARGRGLFFSASAFHHPVENCDFELKFRDKDLFIDFLNLRLGKSPFHVKGELRGWDGMRGVLDIKSDYLDLSDLLPSDIFNNLNPVATGSDSPAFSGPNKDQTRTGWRDGASRFMKKSDIHLNITAPYGQWEKFRYGPLKIECALRSGDLYISRSSVETEHGKLQLRGHMKRGKSREMLFSSWIDMTKQPLKELPQSLGFIKSRAEGMLTMEALLFAKGSNRKELLSSLTGSINVMIEEGVLKKSHAFIKVMDFMSLRGIFVKRPPGLSKEGLYFESIGGNIDLAEGVAKTEDIAMESPVFNAVVRGEANLNTKQVNAELGIQPLGTVDLLVSKLPIVGYLLTGDKEALYVDYFKVEGPLSDPDVRYIPLKSLGNTTVGFFKRLFLSPTRLFKNISEAIDDFEERGLPLPDEEFKPENDMGG</sequence>